<keyword evidence="2" id="KW-0472">Membrane</keyword>
<name>A0A5C7HDW5_9ROSI</name>
<evidence type="ECO:0000256" key="2">
    <source>
        <dbReference type="ARBA" id="ARBA00023136"/>
    </source>
</evidence>
<gene>
    <name evidence="4" type="ORF">EZV62_020456</name>
</gene>
<comment type="caution">
    <text evidence="4">The sequence shown here is derived from an EMBL/GenBank/DDBJ whole genome shotgun (WGS) entry which is preliminary data.</text>
</comment>
<evidence type="ECO:0000313" key="4">
    <source>
        <dbReference type="EMBL" id="TXG55200.1"/>
    </source>
</evidence>
<protein>
    <recommendedName>
        <fullName evidence="6">Late embryogenesis abundant protein LEA-2 subgroup domain-containing protein</fullName>
    </recommendedName>
</protein>
<evidence type="ECO:0000256" key="1">
    <source>
        <dbReference type="ARBA" id="ARBA00004370"/>
    </source>
</evidence>
<evidence type="ECO:0000256" key="3">
    <source>
        <dbReference type="SAM" id="MobiDB-lite"/>
    </source>
</evidence>
<evidence type="ECO:0008006" key="6">
    <source>
        <dbReference type="Google" id="ProtNLM"/>
    </source>
</evidence>
<dbReference type="AlphaFoldDB" id="A0A5C7HDW5"/>
<dbReference type="PANTHER" id="PTHR31234">
    <property type="entry name" value="LATE EMBRYOGENESIS ABUNDANT (LEA) HYDROXYPROLINE-RICH GLYCOPROTEIN FAMILY"/>
    <property type="match status" value="1"/>
</dbReference>
<comment type="subcellular location">
    <subcellularLocation>
        <location evidence="1">Membrane</location>
    </subcellularLocation>
</comment>
<keyword evidence="5" id="KW-1185">Reference proteome</keyword>
<dbReference type="OrthoDB" id="778052at2759"/>
<proteinExistence type="predicted"/>
<dbReference type="InterPro" id="IPR044839">
    <property type="entry name" value="NDR1-like"/>
</dbReference>
<dbReference type="GO" id="GO:0005886">
    <property type="term" value="C:plasma membrane"/>
    <property type="evidence" value="ECO:0007669"/>
    <property type="project" value="TreeGrafter"/>
</dbReference>
<organism evidence="4 5">
    <name type="scientific">Acer yangbiense</name>
    <dbReference type="NCBI Taxonomy" id="1000413"/>
    <lineage>
        <taxon>Eukaryota</taxon>
        <taxon>Viridiplantae</taxon>
        <taxon>Streptophyta</taxon>
        <taxon>Embryophyta</taxon>
        <taxon>Tracheophyta</taxon>
        <taxon>Spermatophyta</taxon>
        <taxon>Magnoliopsida</taxon>
        <taxon>eudicotyledons</taxon>
        <taxon>Gunneridae</taxon>
        <taxon>Pentapetalae</taxon>
        <taxon>rosids</taxon>
        <taxon>malvids</taxon>
        <taxon>Sapindales</taxon>
        <taxon>Sapindaceae</taxon>
        <taxon>Hippocastanoideae</taxon>
        <taxon>Acereae</taxon>
        <taxon>Acer</taxon>
    </lineage>
</organism>
<feature type="compositionally biased region" description="Basic residues" evidence="3">
    <location>
        <begin position="37"/>
        <end position="50"/>
    </location>
</feature>
<dbReference type="EMBL" id="VAHF01000009">
    <property type="protein sequence ID" value="TXG55200.1"/>
    <property type="molecule type" value="Genomic_DNA"/>
</dbReference>
<accession>A0A5C7HDW5</accession>
<dbReference type="GO" id="GO:0098542">
    <property type="term" value="P:defense response to other organism"/>
    <property type="evidence" value="ECO:0007669"/>
    <property type="project" value="InterPro"/>
</dbReference>
<feature type="region of interest" description="Disordered" evidence="3">
    <location>
        <begin position="26"/>
        <end position="53"/>
    </location>
</feature>
<sequence length="461" mass="51717">MNTLVRSTTTRNFSRRFDGYESLDLNSEAGRHEDHQHHRRNNSSKRRKQPHSVVKTFSYRRDRARTRQIYLKSYTLTTSRENLGKSGSGKLKKVAIKVKAVAVSVVAFIRMDSFRSCNTRSATDAFSPTTLCLRHSAATSHATTNPNPNQVEIASNVSVVAVAASSSPSSSSPSSLTFSTRYFSINAEFSVTVEAENRNEGIGFNYGKESTSSILYRDKTLCAGKLPAFEQPGKNVTMIKVVFKGKREFGLGLLENLKADNKAGKVPLLIVVKAPITVVIGKWPLRQFEDFPSFSQETFTISWCCLGLCLVVPLSLILRDMASYPFDKQVKIVIATMAIHNYIRRHAKCYHHFEKIENDPNFILEEDNDRDDDFQEENHNANTPESREVKKLRDSITARLDITCYSSVSYVPQSICPNCKNSVNMKITDVVSHVAGCKSNKDDSVGFVKSLMMVIDNLRLL</sequence>
<reference evidence="5" key="1">
    <citation type="journal article" date="2019" name="Gigascience">
        <title>De novo genome assembly of the endangered Acer yangbiense, a plant species with extremely small populations endemic to Yunnan Province, China.</title>
        <authorList>
            <person name="Yang J."/>
            <person name="Wariss H.M."/>
            <person name="Tao L."/>
            <person name="Zhang R."/>
            <person name="Yun Q."/>
            <person name="Hollingsworth P."/>
            <person name="Dao Z."/>
            <person name="Luo G."/>
            <person name="Guo H."/>
            <person name="Ma Y."/>
            <person name="Sun W."/>
        </authorList>
    </citation>
    <scope>NUCLEOTIDE SEQUENCE [LARGE SCALE GENOMIC DNA]</scope>
    <source>
        <strain evidence="5">cv. Malutang</strain>
    </source>
</reference>
<dbReference type="Proteomes" id="UP000323000">
    <property type="component" value="Chromosome 9"/>
</dbReference>
<dbReference type="PANTHER" id="PTHR31234:SF72">
    <property type="entry name" value="NDR1_HIN1-LIKE PROTEIN 6"/>
    <property type="match status" value="1"/>
</dbReference>
<evidence type="ECO:0000313" key="5">
    <source>
        <dbReference type="Proteomes" id="UP000323000"/>
    </source>
</evidence>